<dbReference type="EMBL" id="UXAT02000053">
    <property type="protein sequence ID" value="VUX47873.1"/>
    <property type="molecule type" value="Genomic_DNA"/>
</dbReference>
<protein>
    <submittedName>
        <fullName evidence="1">Uncharacterized protein</fullName>
    </submittedName>
</protein>
<organism evidence="1 2">
    <name type="scientific">Candidatus Defluviicoccus seviourii</name>
    <dbReference type="NCBI Taxonomy" id="2565273"/>
    <lineage>
        <taxon>Bacteria</taxon>
        <taxon>Pseudomonadati</taxon>
        <taxon>Pseudomonadota</taxon>
        <taxon>Alphaproteobacteria</taxon>
        <taxon>Rhodospirillales</taxon>
        <taxon>Rhodospirillaceae</taxon>
        <taxon>Defluviicoccus</taxon>
    </lineage>
</organism>
<dbReference type="Proteomes" id="UP000326641">
    <property type="component" value="Unassembled WGS sequence"/>
</dbReference>
<name>A0A564WJQ8_9PROT</name>
<proteinExistence type="predicted"/>
<reference evidence="1" key="1">
    <citation type="submission" date="2018-11" db="EMBL/GenBank/DDBJ databases">
        <authorList>
            <person name="Onetto C."/>
        </authorList>
    </citation>
    <scope>NUCLEOTIDE SEQUENCE [LARGE SCALE GENOMIC DNA]</scope>
</reference>
<keyword evidence="2" id="KW-1185">Reference proteome</keyword>
<accession>A0A564WJQ8</accession>
<evidence type="ECO:0000313" key="2">
    <source>
        <dbReference type="Proteomes" id="UP000326641"/>
    </source>
</evidence>
<gene>
    <name evidence="1" type="ORF">DF3PA_80033</name>
</gene>
<evidence type="ECO:0000313" key="1">
    <source>
        <dbReference type="EMBL" id="VUX47873.1"/>
    </source>
</evidence>
<sequence length="80" mass="8545">MSSERTPFWRSGTFWSLVIAAVGQIVEAAFAPGGGGQRFFSDTLAPELAGSIAAGGDPLTWLGLIGAFWRRAVATRPWTF</sequence>
<dbReference type="AlphaFoldDB" id="A0A564WJQ8"/>
<comment type="caution">
    <text evidence="1">The sequence shown here is derived from an EMBL/GenBank/DDBJ whole genome shotgun (WGS) entry which is preliminary data.</text>
</comment>